<dbReference type="FunFam" id="2.60.120.10:FF:000090">
    <property type="entry name" value="Sodium/hydrogen exchanger 7"/>
    <property type="match status" value="1"/>
</dbReference>
<evidence type="ECO:0000256" key="11">
    <source>
        <dbReference type="ARBA" id="ARBA00023201"/>
    </source>
</evidence>
<feature type="transmembrane region" description="Helical" evidence="15">
    <location>
        <begin position="63"/>
        <end position="89"/>
    </location>
</feature>
<dbReference type="GO" id="GO:0098719">
    <property type="term" value="P:sodium ion import across plasma membrane"/>
    <property type="evidence" value="ECO:0007669"/>
    <property type="project" value="TreeGrafter"/>
</dbReference>
<keyword evidence="7 15" id="KW-1133">Transmembrane helix</keyword>
<dbReference type="GO" id="GO:0015385">
    <property type="term" value="F:sodium:proton antiporter activity"/>
    <property type="evidence" value="ECO:0007669"/>
    <property type="project" value="InterPro"/>
</dbReference>
<keyword evidence="10 15" id="KW-0472">Membrane</keyword>
<evidence type="ECO:0000313" key="18">
    <source>
        <dbReference type="Proteomes" id="UP001055439"/>
    </source>
</evidence>
<evidence type="ECO:0000259" key="16">
    <source>
        <dbReference type="PROSITE" id="PS50042"/>
    </source>
</evidence>
<evidence type="ECO:0000313" key="17">
    <source>
        <dbReference type="EMBL" id="URE38272.1"/>
    </source>
</evidence>
<dbReference type="InterPro" id="IPR014710">
    <property type="entry name" value="RmlC-like_jellyroll"/>
</dbReference>
<dbReference type="InterPro" id="IPR018422">
    <property type="entry name" value="Cation/H_exchanger_CPA1"/>
</dbReference>
<evidence type="ECO:0000256" key="3">
    <source>
        <dbReference type="ARBA" id="ARBA00022475"/>
    </source>
</evidence>
<evidence type="ECO:0000256" key="2">
    <source>
        <dbReference type="ARBA" id="ARBA00022448"/>
    </source>
</evidence>
<keyword evidence="4" id="KW-0633">Potassium transport</keyword>
<dbReference type="InterPro" id="IPR006153">
    <property type="entry name" value="Cation/H_exchanger_TM"/>
</dbReference>
<keyword evidence="9" id="KW-0406">Ion transport</keyword>
<dbReference type="Proteomes" id="UP001055439">
    <property type="component" value="Chromosome 8"/>
</dbReference>
<evidence type="ECO:0000256" key="4">
    <source>
        <dbReference type="ARBA" id="ARBA00022538"/>
    </source>
</evidence>
<dbReference type="Pfam" id="PF00999">
    <property type="entry name" value="Na_H_Exchanger"/>
    <property type="match status" value="1"/>
</dbReference>
<evidence type="ECO:0000256" key="7">
    <source>
        <dbReference type="ARBA" id="ARBA00022989"/>
    </source>
</evidence>
<reference evidence="17" key="1">
    <citation type="submission" date="2022-05" db="EMBL/GenBank/DDBJ databases">
        <title>The Musa troglodytarum L. genome provides insights into the mechanism of non-climacteric behaviour and enrichment of carotenoids.</title>
        <authorList>
            <person name="Wang J."/>
        </authorList>
    </citation>
    <scope>NUCLEOTIDE SEQUENCE</scope>
    <source>
        <tissue evidence="17">Leaf</tissue>
    </source>
</reference>
<keyword evidence="5 15" id="KW-0812">Transmembrane</keyword>
<dbReference type="PANTHER" id="PTHR10110:SF86">
    <property type="entry name" value="SODIUM_HYDROGEN EXCHANGER 7"/>
    <property type="match status" value="1"/>
</dbReference>
<name>A0A9E7KZK1_9LILI</name>
<dbReference type="GO" id="GO:0005886">
    <property type="term" value="C:plasma membrane"/>
    <property type="evidence" value="ECO:0007669"/>
    <property type="project" value="UniProtKB-SubCell"/>
</dbReference>
<feature type="compositionally biased region" description="Polar residues" evidence="14">
    <location>
        <begin position="700"/>
        <end position="721"/>
    </location>
</feature>
<feature type="domain" description="Cyclic nucleotide-binding" evidence="16">
    <location>
        <begin position="357"/>
        <end position="461"/>
    </location>
</feature>
<dbReference type="EMBL" id="CP097510">
    <property type="protein sequence ID" value="URE38272.1"/>
    <property type="molecule type" value="Genomic_DNA"/>
</dbReference>
<evidence type="ECO:0000256" key="13">
    <source>
        <dbReference type="ARBA" id="ARBA00047912"/>
    </source>
</evidence>
<keyword evidence="18" id="KW-1185">Reference proteome</keyword>
<feature type="transmembrane region" description="Helical" evidence="15">
    <location>
        <begin position="141"/>
        <end position="164"/>
    </location>
</feature>
<keyword evidence="8" id="KW-0915">Sodium</keyword>
<feature type="compositionally biased region" description="Basic and acidic residues" evidence="14">
    <location>
        <begin position="730"/>
        <end position="739"/>
    </location>
</feature>
<dbReference type="PROSITE" id="PS50042">
    <property type="entry name" value="CNMP_BINDING_3"/>
    <property type="match status" value="1"/>
</dbReference>
<dbReference type="InterPro" id="IPR000595">
    <property type="entry name" value="cNMP-bd_dom"/>
</dbReference>
<dbReference type="GO" id="GO:0051453">
    <property type="term" value="P:regulation of intracellular pH"/>
    <property type="evidence" value="ECO:0007669"/>
    <property type="project" value="TreeGrafter"/>
</dbReference>
<sequence>MTLGMFYAAFARTAFKGDGQRSLHHFWEMVAYIANTLIFILSGVVIAEAVLNNDSHFERHGTSWSYVILLYVFLQVSRIVVVGSLFPLLQYFGYGLTWKEAIILVWSGLRGTVALALALAVKRASDNLDDSILKRELGTLFLFFTGGTVFLTLILNGSTVQFFLQLLGMDKLSTEKIRILNYARYEMLDKALECFGDLGDDEELGPADWPTVRRYITCLSNLDEGQIHPHNISEGESYMQMMNLRDVRVRFLNGESAIATAVINESNAEGEEARKFLEDVRVTFPQVLRVVKTRQVTYSILKHLSEYVQNLEQVGLLEEKEMFHLDDAVQTDLKKLLRNPPMVKMPKISELLSSHPLLGALPSAIREPLGSSTKETMTLHGVNLYREGSKSTGIWLISVGVVKWTSRNLRNKHSLHPTFSHGSTLGLYEVLIGKPYICNIVTDSVVHCFFIKSEKIRSLVMSDPAIEDFLWQESAIVIAKILLPQIFEKMSMQELRGLIAERSSMSKYIRGEAVEIRPKSIGFLLEGFIKTQNDQEQLITSPAVLLSSQTDQSFIDLESSGVNGLSFCHTASRYQVETRARVIFFDIGVSEADGALQKRSASWISQSGEPQRTLSNEHIRLLSWPEHLYKSTGHHQSPNESIKQSTRLSAKAMELSIYGSMVNVRCSHCRNKLTGSTSNHSHSLSYPRVPSRTTDARSLVSVQSEGSSLKSRLAPTTSGKSASLAPLPTGDRRVRHDEDNSSDESGGEEVIVRIDSPSRLSFNQASGT</sequence>
<dbReference type="SUPFAM" id="SSF51206">
    <property type="entry name" value="cAMP-binding domain-like"/>
    <property type="match status" value="1"/>
</dbReference>
<evidence type="ECO:0000256" key="1">
    <source>
        <dbReference type="ARBA" id="ARBA00004651"/>
    </source>
</evidence>
<feature type="compositionally biased region" description="Polar residues" evidence="14">
    <location>
        <begin position="758"/>
        <end position="768"/>
    </location>
</feature>
<evidence type="ECO:0000256" key="5">
    <source>
        <dbReference type="ARBA" id="ARBA00022692"/>
    </source>
</evidence>
<keyword evidence="3" id="KW-1003">Cell membrane</keyword>
<evidence type="ECO:0000256" key="15">
    <source>
        <dbReference type="SAM" id="Phobius"/>
    </source>
</evidence>
<dbReference type="GO" id="GO:0009941">
    <property type="term" value="C:chloroplast envelope"/>
    <property type="evidence" value="ECO:0007669"/>
    <property type="project" value="TreeGrafter"/>
</dbReference>
<evidence type="ECO:0000256" key="10">
    <source>
        <dbReference type="ARBA" id="ARBA00023136"/>
    </source>
</evidence>
<keyword evidence="11" id="KW-0739">Sodium transport</keyword>
<comment type="subcellular location">
    <subcellularLocation>
        <location evidence="1">Cell membrane</location>
        <topology evidence="1">Multi-pass membrane protein</topology>
    </subcellularLocation>
</comment>
<keyword evidence="6" id="KW-0630">Potassium</keyword>
<evidence type="ECO:0000256" key="9">
    <source>
        <dbReference type="ARBA" id="ARBA00023065"/>
    </source>
</evidence>
<comment type="catalytic activity">
    <reaction evidence="13">
        <text>K(+)(in) + H(+)(out) = K(+)(out) + H(+)(in)</text>
        <dbReference type="Rhea" id="RHEA:29467"/>
        <dbReference type="ChEBI" id="CHEBI:15378"/>
        <dbReference type="ChEBI" id="CHEBI:29103"/>
    </reaction>
</comment>
<proteinExistence type="predicted"/>
<dbReference type="InterPro" id="IPR018490">
    <property type="entry name" value="cNMP-bd_dom_sf"/>
</dbReference>
<feature type="region of interest" description="Disordered" evidence="14">
    <location>
        <begin position="673"/>
        <end position="768"/>
    </location>
</feature>
<dbReference type="Gene3D" id="2.60.120.10">
    <property type="entry name" value="Jelly Rolls"/>
    <property type="match status" value="1"/>
</dbReference>
<evidence type="ECO:0000256" key="12">
    <source>
        <dbReference type="ARBA" id="ARBA00047524"/>
    </source>
</evidence>
<accession>A0A9E7KZK1</accession>
<feature type="compositionally biased region" description="Polar residues" evidence="14">
    <location>
        <begin position="673"/>
        <end position="684"/>
    </location>
</feature>
<protein>
    <submittedName>
        <fullName evidence="17">Cyclic nucleotide-binding domain</fullName>
    </submittedName>
</protein>
<dbReference type="GO" id="GO:0015386">
    <property type="term" value="F:potassium:proton antiporter activity"/>
    <property type="evidence" value="ECO:0007669"/>
    <property type="project" value="TreeGrafter"/>
</dbReference>
<evidence type="ECO:0000256" key="6">
    <source>
        <dbReference type="ARBA" id="ARBA00022958"/>
    </source>
</evidence>
<dbReference type="OrthoDB" id="441412at2759"/>
<feature type="transmembrane region" description="Helical" evidence="15">
    <location>
        <begin position="32"/>
        <end position="51"/>
    </location>
</feature>
<dbReference type="PANTHER" id="PTHR10110">
    <property type="entry name" value="SODIUM/HYDROGEN EXCHANGER"/>
    <property type="match status" value="1"/>
</dbReference>
<feature type="transmembrane region" description="Helical" evidence="15">
    <location>
        <begin position="101"/>
        <end position="121"/>
    </location>
</feature>
<organism evidence="17 18">
    <name type="scientific">Musa troglodytarum</name>
    <name type="common">fe'i banana</name>
    <dbReference type="NCBI Taxonomy" id="320322"/>
    <lineage>
        <taxon>Eukaryota</taxon>
        <taxon>Viridiplantae</taxon>
        <taxon>Streptophyta</taxon>
        <taxon>Embryophyta</taxon>
        <taxon>Tracheophyta</taxon>
        <taxon>Spermatophyta</taxon>
        <taxon>Magnoliopsida</taxon>
        <taxon>Liliopsida</taxon>
        <taxon>Zingiberales</taxon>
        <taxon>Musaceae</taxon>
        <taxon>Musa</taxon>
    </lineage>
</organism>
<evidence type="ECO:0000256" key="14">
    <source>
        <dbReference type="SAM" id="MobiDB-lite"/>
    </source>
</evidence>
<evidence type="ECO:0000256" key="8">
    <source>
        <dbReference type="ARBA" id="ARBA00023053"/>
    </source>
</evidence>
<comment type="catalytic activity">
    <reaction evidence="12">
        <text>Na(+)(in) + H(+)(out) = Na(+)(out) + H(+)(in)</text>
        <dbReference type="Rhea" id="RHEA:29419"/>
        <dbReference type="ChEBI" id="CHEBI:15378"/>
        <dbReference type="ChEBI" id="CHEBI:29101"/>
    </reaction>
</comment>
<gene>
    <name evidence="17" type="ORF">MUK42_06215</name>
</gene>
<dbReference type="AlphaFoldDB" id="A0A9E7KZK1"/>
<keyword evidence="2" id="KW-0813">Transport</keyword>